<evidence type="ECO:0000313" key="15">
    <source>
        <dbReference type="EMBL" id="MBC8335401.1"/>
    </source>
</evidence>
<dbReference type="Pfam" id="PF00425">
    <property type="entry name" value="Chorismate_bind"/>
    <property type="match status" value="1"/>
</dbReference>
<keyword evidence="9 12" id="KW-0456">Lyase</keyword>
<keyword evidence="12" id="KW-0460">Magnesium</keyword>
<reference evidence="15 16" key="1">
    <citation type="submission" date="2020-08" db="EMBL/GenBank/DDBJ databases">
        <title>Bridging the membrane lipid divide: bacteria of the FCB group superphylum have the potential to synthesize archaeal ether lipids.</title>
        <authorList>
            <person name="Villanueva L."/>
            <person name="Von Meijenfeldt F.A.B."/>
            <person name="Westbye A.B."/>
            <person name="Yadav S."/>
            <person name="Hopmans E.C."/>
            <person name="Dutilh B.E."/>
            <person name="Sinninghe Damste J.S."/>
        </authorList>
    </citation>
    <scope>NUCLEOTIDE SEQUENCE [LARGE SCALE GENOMIC DNA]</scope>
    <source>
        <strain evidence="15">NIOZ-UU36</strain>
    </source>
</reference>
<gene>
    <name evidence="12 15" type="primary">trpE</name>
    <name evidence="15" type="ORF">H8E29_09065</name>
</gene>
<evidence type="ECO:0000256" key="7">
    <source>
        <dbReference type="ARBA" id="ARBA00022822"/>
    </source>
</evidence>
<evidence type="ECO:0000256" key="3">
    <source>
        <dbReference type="ARBA" id="ARBA00011575"/>
    </source>
</evidence>
<dbReference type="PANTHER" id="PTHR11236">
    <property type="entry name" value="AMINOBENZOATE/ANTHRANILATE SYNTHASE"/>
    <property type="match status" value="1"/>
</dbReference>
<comment type="subunit">
    <text evidence="3 12">Heterotetramer consisting of two non-identical subunits: a beta subunit (TrpG) and a large alpha subunit (TrpE).</text>
</comment>
<keyword evidence="12" id="KW-0479">Metal-binding</keyword>
<keyword evidence="8 12" id="KW-0057">Aromatic amino acid biosynthesis</keyword>
<dbReference type="GO" id="GO:0046872">
    <property type="term" value="F:metal ion binding"/>
    <property type="evidence" value="ECO:0007669"/>
    <property type="project" value="UniProtKB-KW"/>
</dbReference>
<dbReference type="Gene3D" id="3.60.120.10">
    <property type="entry name" value="Anthranilate synthase"/>
    <property type="match status" value="1"/>
</dbReference>
<sequence length="484" mass="53163">MKSTIKDTTIPIVRELSADLETPISVYLKLAGKGPSFLLESVTGGEHVARYSFLGTDLRDAFILKDNQWAIHTPQGVDMLPLEEEQTPLQILRDHLGLNTSPKNPDLPRFSGGLVGYLGFETVQYFEPTLPLLPHPDLPEAIFLLADTVIAFDHAYGKMLLIATAHSEGEIPAAEARLDDLEARLDNPVPDTNGHNPDIQPGELQSNLTFDEFCQAVVKAKEHIAAGDIFQVVLSQQLSRTTSASPFEIYRSLRRINPSPYMFFFDFADLTEDEPLYLIGASPEIHVRLEDGLASLRPIAGTRPRGATPEEDQDLADELLSDPKERAEHVMLVDLGRNDLGRVCEYGTVKVPEQLIIERYSHVMHIVSHVEGQIRPEFDAFDLLQATFPAGTVSGAPKVRAMELIHKLENQPRGVYAGAVGYISYDGSSDTCIAIRTMVMRGQEISVQAGAGIVADSVPANEYQEAINKAKALFAAVENAEGLN</sequence>
<evidence type="ECO:0000259" key="14">
    <source>
        <dbReference type="Pfam" id="PF04715"/>
    </source>
</evidence>
<accession>A0A8J6NLR9</accession>
<feature type="domain" description="Anthranilate synthase component I N-terminal" evidence="14">
    <location>
        <begin position="19"/>
        <end position="159"/>
    </location>
</feature>
<evidence type="ECO:0000256" key="6">
    <source>
        <dbReference type="ARBA" id="ARBA00022605"/>
    </source>
</evidence>
<evidence type="ECO:0000256" key="1">
    <source>
        <dbReference type="ARBA" id="ARBA00004873"/>
    </source>
</evidence>
<evidence type="ECO:0000256" key="11">
    <source>
        <dbReference type="ARBA" id="ARBA00047683"/>
    </source>
</evidence>
<dbReference type="GO" id="GO:0004049">
    <property type="term" value="F:anthranilate synthase activity"/>
    <property type="evidence" value="ECO:0007669"/>
    <property type="project" value="UniProtKB-EC"/>
</dbReference>
<comment type="function">
    <text evidence="10 12">Part of a heterotetrameric complex that catalyzes the two-step biosynthesis of anthranilate, an intermediate in the biosynthesis of L-tryptophan. In the first step, the glutamine-binding beta subunit (TrpG) of anthranilate synthase (AS) provides the glutamine amidotransferase activity which generates ammonia as a substrate that, along with chorismate, is used in the second step, catalyzed by the large alpha subunit of AS (TrpE) to produce anthranilate. In the absence of TrpG, TrpE can synthesize anthranilate directly from chorismate and high concentrations of ammonia.</text>
</comment>
<proteinExistence type="inferred from homology"/>
<dbReference type="InterPro" id="IPR019999">
    <property type="entry name" value="Anth_synth_I-like"/>
</dbReference>
<dbReference type="PANTHER" id="PTHR11236:SF9">
    <property type="entry name" value="ANTHRANILATE SYNTHASE COMPONENT 1"/>
    <property type="match status" value="1"/>
</dbReference>
<protein>
    <recommendedName>
        <fullName evidence="5 12">Anthranilate synthase component 1</fullName>
        <ecNumber evidence="4 12">4.1.3.27</ecNumber>
    </recommendedName>
</protein>
<evidence type="ECO:0000259" key="13">
    <source>
        <dbReference type="Pfam" id="PF00425"/>
    </source>
</evidence>
<comment type="catalytic activity">
    <reaction evidence="11 12">
        <text>chorismate + L-glutamine = anthranilate + pyruvate + L-glutamate + H(+)</text>
        <dbReference type="Rhea" id="RHEA:21732"/>
        <dbReference type="ChEBI" id="CHEBI:15361"/>
        <dbReference type="ChEBI" id="CHEBI:15378"/>
        <dbReference type="ChEBI" id="CHEBI:16567"/>
        <dbReference type="ChEBI" id="CHEBI:29748"/>
        <dbReference type="ChEBI" id="CHEBI:29985"/>
        <dbReference type="ChEBI" id="CHEBI:58359"/>
        <dbReference type="EC" id="4.1.3.27"/>
    </reaction>
</comment>
<organism evidence="15 16">
    <name type="scientific">Candidatus Desulfolinea nitratireducens</name>
    <dbReference type="NCBI Taxonomy" id="2841698"/>
    <lineage>
        <taxon>Bacteria</taxon>
        <taxon>Bacillati</taxon>
        <taxon>Chloroflexota</taxon>
        <taxon>Anaerolineae</taxon>
        <taxon>Anaerolineales</taxon>
        <taxon>Anaerolineales incertae sedis</taxon>
        <taxon>Candidatus Desulfolinea</taxon>
    </lineage>
</organism>
<keyword evidence="6 12" id="KW-0028">Amino-acid biosynthesis</keyword>
<comment type="caution">
    <text evidence="15">The sequence shown here is derived from an EMBL/GenBank/DDBJ whole genome shotgun (WGS) entry which is preliminary data.</text>
</comment>
<dbReference type="NCBIfam" id="TIGR00564">
    <property type="entry name" value="trpE_most"/>
    <property type="match status" value="1"/>
</dbReference>
<comment type="cofactor">
    <cofactor evidence="12">
        <name>Mg(2+)</name>
        <dbReference type="ChEBI" id="CHEBI:18420"/>
    </cofactor>
</comment>
<dbReference type="InterPro" id="IPR006805">
    <property type="entry name" value="Anth_synth_I_N"/>
</dbReference>
<dbReference type="SUPFAM" id="SSF56322">
    <property type="entry name" value="ADC synthase"/>
    <property type="match status" value="1"/>
</dbReference>
<evidence type="ECO:0000256" key="4">
    <source>
        <dbReference type="ARBA" id="ARBA00012266"/>
    </source>
</evidence>
<keyword evidence="7 12" id="KW-0822">Tryptophan biosynthesis</keyword>
<feature type="domain" description="Chorismate-utilising enzyme C-terminal" evidence="13">
    <location>
        <begin position="211"/>
        <end position="469"/>
    </location>
</feature>
<dbReference type="InterPro" id="IPR005801">
    <property type="entry name" value="ADC_synthase"/>
</dbReference>
<evidence type="ECO:0000256" key="12">
    <source>
        <dbReference type="RuleBase" id="RU364045"/>
    </source>
</evidence>
<evidence type="ECO:0000313" key="16">
    <source>
        <dbReference type="Proteomes" id="UP000614469"/>
    </source>
</evidence>
<comment type="similarity">
    <text evidence="2 12">Belongs to the anthranilate synthase component I family.</text>
</comment>
<dbReference type="Proteomes" id="UP000614469">
    <property type="component" value="Unassembled WGS sequence"/>
</dbReference>
<dbReference type="InterPro" id="IPR005256">
    <property type="entry name" value="Anth_synth_I_PabB"/>
</dbReference>
<comment type="pathway">
    <text evidence="1 12">Amino-acid biosynthesis; L-tryptophan biosynthesis; L-tryptophan from chorismate: step 1/5.</text>
</comment>
<dbReference type="GO" id="GO:0000162">
    <property type="term" value="P:L-tryptophan biosynthetic process"/>
    <property type="evidence" value="ECO:0007669"/>
    <property type="project" value="UniProtKB-UniPathway"/>
</dbReference>
<evidence type="ECO:0000256" key="8">
    <source>
        <dbReference type="ARBA" id="ARBA00023141"/>
    </source>
</evidence>
<name>A0A8J6NLR9_9CHLR</name>
<dbReference type="EC" id="4.1.3.27" evidence="4 12"/>
<evidence type="ECO:0000256" key="9">
    <source>
        <dbReference type="ARBA" id="ARBA00023239"/>
    </source>
</evidence>
<dbReference type="InterPro" id="IPR015890">
    <property type="entry name" value="Chorismate_C"/>
</dbReference>
<evidence type="ECO:0000256" key="5">
    <source>
        <dbReference type="ARBA" id="ARBA00020653"/>
    </source>
</evidence>
<dbReference type="EMBL" id="JACNJN010000108">
    <property type="protein sequence ID" value="MBC8335401.1"/>
    <property type="molecule type" value="Genomic_DNA"/>
</dbReference>
<dbReference type="PRINTS" id="PR00095">
    <property type="entry name" value="ANTSNTHASEI"/>
</dbReference>
<evidence type="ECO:0000256" key="2">
    <source>
        <dbReference type="ARBA" id="ARBA00009562"/>
    </source>
</evidence>
<dbReference type="UniPathway" id="UPA00035">
    <property type="reaction ID" value="UER00040"/>
</dbReference>
<evidence type="ECO:0000256" key="10">
    <source>
        <dbReference type="ARBA" id="ARBA00025634"/>
    </source>
</evidence>
<dbReference type="AlphaFoldDB" id="A0A8J6NLR9"/>
<dbReference type="Pfam" id="PF04715">
    <property type="entry name" value="Anth_synt_I_N"/>
    <property type="match status" value="1"/>
</dbReference>